<reference evidence="3 4" key="1">
    <citation type="journal article" date="2016" name="Nat. Commun.">
        <title>Thousands of microbial genomes shed light on interconnected biogeochemical processes in an aquifer system.</title>
        <authorList>
            <person name="Anantharaman K."/>
            <person name="Brown C.T."/>
            <person name="Hug L.A."/>
            <person name="Sharon I."/>
            <person name="Castelle C.J."/>
            <person name="Probst A.J."/>
            <person name="Thomas B.C."/>
            <person name="Singh A."/>
            <person name="Wilkins M.J."/>
            <person name="Karaoz U."/>
            <person name="Brodie E.L."/>
            <person name="Williams K.H."/>
            <person name="Hubbard S.S."/>
            <person name="Banfield J.F."/>
        </authorList>
    </citation>
    <scope>NUCLEOTIDE SEQUENCE [LARGE SCALE GENOMIC DNA]</scope>
</reference>
<feature type="domain" description="Glycosyl transferase family 1" evidence="1">
    <location>
        <begin position="194"/>
        <end position="361"/>
    </location>
</feature>
<dbReference type="EMBL" id="MHOL01000003">
    <property type="protein sequence ID" value="OGZ63319.1"/>
    <property type="molecule type" value="Genomic_DNA"/>
</dbReference>
<dbReference type="SUPFAM" id="SSF53756">
    <property type="entry name" value="UDP-Glycosyltransferase/glycogen phosphorylase"/>
    <property type="match status" value="1"/>
</dbReference>
<dbReference type="Proteomes" id="UP000178991">
    <property type="component" value="Unassembled WGS sequence"/>
</dbReference>
<organism evidence="3 4">
    <name type="scientific">Candidatus Staskawiczbacteria bacterium RIFCSPHIGHO2_01_FULL_34_27</name>
    <dbReference type="NCBI Taxonomy" id="1802199"/>
    <lineage>
        <taxon>Bacteria</taxon>
        <taxon>Candidatus Staskawicziibacteriota</taxon>
    </lineage>
</organism>
<evidence type="ECO:0000259" key="1">
    <source>
        <dbReference type="Pfam" id="PF00534"/>
    </source>
</evidence>
<evidence type="ECO:0000259" key="2">
    <source>
        <dbReference type="Pfam" id="PF13477"/>
    </source>
</evidence>
<name>A0A1G2HLM6_9BACT</name>
<dbReference type="Gene3D" id="3.40.50.2000">
    <property type="entry name" value="Glycogen Phosphorylase B"/>
    <property type="match status" value="2"/>
</dbReference>
<dbReference type="CDD" id="cd03808">
    <property type="entry name" value="GT4_CapM-like"/>
    <property type="match status" value="1"/>
</dbReference>
<accession>A0A1G2HLM6</accession>
<feature type="domain" description="Glycosyltransferase subfamily 4-like N-terminal" evidence="2">
    <location>
        <begin position="7"/>
        <end position="152"/>
    </location>
</feature>
<dbReference type="Pfam" id="PF13477">
    <property type="entry name" value="Glyco_trans_4_2"/>
    <property type="match status" value="1"/>
</dbReference>
<sequence length="398" mass="45292">MKNHKKKICFVVAIDITLKFLLISELKFFKDKGYEVFVVCSPGKWLEDIKKEGVEIKEITIKRKTFTPFSDLISLFKLFFYFRKEKFDIVLTFTPKPGLLGQLAAKMAGVPIIINTIFGFYFHESTLHLRKRFFIFIEKVAAKCSDAVFFRNKEDFETAKKENIIENGKAEYIGDGIDIAKFNIARFSEKFVSEKKKTLGINLGVPVIGIVARLVKEKGYIELFEAFKKVLEKFPTTILLVIGPADLQKKDSLNTGVIKNFGIEKNTVFLGERTDVDELYSVMDIFVLPSYREGFPHSVMEASATTCPVITTDVRGCRNAIEPNITGILVPLKNSEELAKAIIYLLSNPEIAKKIGEAGRKKAEKEFDKNILLQKMEEKIKELSVRCSPDVQRPSRLK</sequence>
<protein>
    <recommendedName>
        <fullName evidence="5">Glycosyltransferase family 1 protein</fullName>
    </recommendedName>
</protein>
<dbReference type="InterPro" id="IPR028098">
    <property type="entry name" value="Glyco_trans_4-like_N"/>
</dbReference>
<evidence type="ECO:0000313" key="4">
    <source>
        <dbReference type="Proteomes" id="UP000178991"/>
    </source>
</evidence>
<comment type="caution">
    <text evidence="3">The sequence shown here is derived from an EMBL/GenBank/DDBJ whole genome shotgun (WGS) entry which is preliminary data.</text>
</comment>
<dbReference type="InterPro" id="IPR001296">
    <property type="entry name" value="Glyco_trans_1"/>
</dbReference>
<dbReference type="GO" id="GO:0016757">
    <property type="term" value="F:glycosyltransferase activity"/>
    <property type="evidence" value="ECO:0007669"/>
    <property type="project" value="InterPro"/>
</dbReference>
<evidence type="ECO:0008006" key="5">
    <source>
        <dbReference type="Google" id="ProtNLM"/>
    </source>
</evidence>
<gene>
    <name evidence="3" type="ORF">A2639_00105</name>
</gene>
<evidence type="ECO:0000313" key="3">
    <source>
        <dbReference type="EMBL" id="OGZ63319.1"/>
    </source>
</evidence>
<dbReference type="PANTHER" id="PTHR12526">
    <property type="entry name" value="GLYCOSYLTRANSFERASE"/>
    <property type="match status" value="1"/>
</dbReference>
<dbReference type="Pfam" id="PF00534">
    <property type="entry name" value="Glycos_transf_1"/>
    <property type="match status" value="1"/>
</dbReference>
<dbReference type="AlphaFoldDB" id="A0A1G2HLM6"/>
<proteinExistence type="predicted"/>
<dbReference type="PANTHER" id="PTHR12526:SF638">
    <property type="entry name" value="SPORE COAT PROTEIN SA"/>
    <property type="match status" value="1"/>
</dbReference>